<dbReference type="Pfam" id="PF02754">
    <property type="entry name" value="CCG"/>
    <property type="match status" value="2"/>
</dbReference>
<dbReference type="PANTHER" id="PTHR42947">
    <property type="entry name" value="COB--COM HETERODISULFIDE REDUCTASE SUBUNIT B 1"/>
    <property type="match status" value="1"/>
</dbReference>
<evidence type="ECO:0000313" key="4">
    <source>
        <dbReference type="Proteomes" id="UP000630660"/>
    </source>
</evidence>
<dbReference type="InterPro" id="IPR051278">
    <property type="entry name" value="HdrB/HdrD_reductase"/>
</dbReference>
<keyword evidence="1" id="KW-0560">Oxidoreductase</keyword>
<evidence type="ECO:0000313" key="3">
    <source>
        <dbReference type="EMBL" id="MBD3365005.1"/>
    </source>
</evidence>
<dbReference type="Proteomes" id="UP000630660">
    <property type="component" value="Unassembled WGS sequence"/>
</dbReference>
<name>A0A9D5KBB1_UNCW3</name>
<gene>
    <name evidence="3" type="ORF">GF359_07295</name>
</gene>
<evidence type="ECO:0000256" key="1">
    <source>
        <dbReference type="ARBA" id="ARBA00023002"/>
    </source>
</evidence>
<sequence>MKIPYYPGCSLKTTGKNLEVSAIAAAKTLGIEMVEIPKWNCCGTVFSLTEDDLMHHVAPVRNLLRVQEMSGNGSVDTPNKMVTLCSMCFNTMKSAAGRVSRNAEDLVKINSFMNLEEDYKGKVQVLHLLEIIRDMGFDKVKEKVSRPLNGLSVAPYYGCMLLRPADIGIDDPEDPTIGKDLFEALGADVVDNPYKKVCCGAFHTVNDKSLVADLGYEILTRAQKAGGEAITTSCPLCAFNLDNRQKEISAAHPEFKQMPVFYFSQLMALAFGLGEEECMFEGNYVDPRPLLKSKNLL</sequence>
<dbReference type="Gene3D" id="1.20.1050.140">
    <property type="match status" value="1"/>
</dbReference>
<evidence type="ECO:0000259" key="2">
    <source>
        <dbReference type="Pfam" id="PF02754"/>
    </source>
</evidence>
<comment type="caution">
    <text evidence="3">The sequence shown here is derived from an EMBL/GenBank/DDBJ whole genome shotgun (WGS) entry which is preliminary data.</text>
</comment>
<dbReference type="EMBL" id="WJKJ01000241">
    <property type="protein sequence ID" value="MBD3365005.1"/>
    <property type="molecule type" value="Genomic_DNA"/>
</dbReference>
<feature type="domain" description="Cysteine-rich" evidence="2">
    <location>
        <begin position="153"/>
        <end position="242"/>
    </location>
</feature>
<dbReference type="GO" id="GO:0016491">
    <property type="term" value="F:oxidoreductase activity"/>
    <property type="evidence" value="ECO:0007669"/>
    <property type="project" value="UniProtKB-KW"/>
</dbReference>
<dbReference type="AlphaFoldDB" id="A0A9D5KBB1"/>
<reference evidence="3" key="1">
    <citation type="submission" date="2019-11" db="EMBL/GenBank/DDBJ databases">
        <title>Microbial mats filling the niche in hypersaline microbial mats.</title>
        <authorList>
            <person name="Wong H.L."/>
            <person name="Macleod F.I."/>
            <person name="White R.A. III"/>
            <person name="Burns B.P."/>
        </authorList>
    </citation>
    <scope>NUCLEOTIDE SEQUENCE</scope>
    <source>
        <strain evidence="3">Bin_327</strain>
    </source>
</reference>
<dbReference type="InterPro" id="IPR004017">
    <property type="entry name" value="Cys_rich_dom"/>
</dbReference>
<dbReference type="PANTHER" id="PTHR42947:SF1">
    <property type="entry name" value="COB--COM HETERODISULFIDE REDUCTASE SUBUNIT B 1"/>
    <property type="match status" value="1"/>
</dbReference>
<organism evidence="3 4">
    <name type="scientific">candidate division WOR-3 bacterium</name>
    <dbReference type="NCBI Taxonomy" id="2052148"/>
    <lineage>
        <taxon>Bacteria</taxon>
        <taxon>Bacteria division WOR-3</taxon>
    </lineage>
</organism>
<protein>
    <submittedName>
        <fullName evidence="3">Heterodisulfide reductase, subunit B</fullName>
    </submittedName>
</protein>
<feature type="domain" description="Cysteine-rich" evidence="2">
    <location>
        <begin position="5"/>
        <end position="93"/>
    </location>
</feature>
<accession>A0A9D5KBB1</accession>
<proteinExistence type="predicted"/>